<dbReference type="Proteomes" id="UP000252085">
    <property type="component" value="Unassembled WGS sequence"/>
</dbReference>
<dbReference type="AlphaFoldDB" id="A0A367RLU5"/>
<evidence type="ECO:0000313" key="1">
    <source>
        <dbReference type="EMBL" id="RCJ37538.1"/>
    </source>
</evidence>
<name>A0A367RLU5_NOSPU</name>
<proteinExistence type="predicted"/>
<accession>A0A367RLU5</accession>
<comment type="caution">
    <text evidence="1">The sequence shown here is derived from an EMBL/GenBank/DDBJ whole genome shotgun (WGS) entry which is preliminary data.</text>
</comment>
<dbReference type="EMBL" id="LXQE01000136">
    <property type="protein sequence ID" value="RCJ37538.1"/>
    <property type="molecule type" value="Genomic_DNA"/>
</dbReference>
<protein>
    <submittedName>
        <fullName evidence="1">Uncharacterized protein</fullName>
    </submittedName>
</protein>
<organism evidence="1 2">
    <name type="scientific">Nostoc punctiforme NIES-2108</name>
    <dbReference type="NCBI Taxonomy" id="1356359"/>
    <lineage>
        <taxon>Bacteria</taxon>
        <taxon>Bacillati</taxon>
        <taxon>Cyanobacteriota</taxon>
        <taxon>Cyanophyceae</taxon>
        <taxon>Nostocales</taxon>
        <taxon>Nostocaceae</taxon>
        <taxon>Nostoc</taxon>
    </lineage>
</organism>
<sequence>MGVSQQVLESKIFPLKQGLRHQDVELLALEIMYSTKGELIEKKLSELTKKVGRPIQIIADHDSDIQKGIKLYQENYPEVIYTYDVTHAMALLLKHELVVNEKYQSFIQQCTRCQQQLKQTELSFLSPPSQRSQCRY</sequence>
<evidence type="ECO:0000313" key="2">
    <source>
        <dbReference type="Proteomes" id="UP000252085"/>
    </source>
</evidence>
<gene>
    <name evidence="1" type="ORF">A6769_11575</name>
</gene>
<reference evidence="2" key="1">
    <citation type="submission" date="2016-04" db="EMBL/GenBank/DDBJ databases">
        <authorList>
            <person name="Tabuchi Yagui T.R."/>
        </authorList>
    </citation>
    <scope>NUCLEOTIDE SEQUENCE [LARGE SCALE GENOMIC DNA]</scope>
</reference>